<dbReference type="RefSeq" id="WP_146881879.1">
    <property type="nucleotide sequence ID" value="NZ_BJXB01000001.1"/>
</dbReference>
<organism evidence="1 2">
    <name type="scientific">Deinococcus cellulosilyticus (strain DSM 18568 / NBRC 106333 / KACC 11606 / 5516J-15)</name>
    <dbReference type="NCBI Taxonomy" id="1223518"/>
    <lineage>
        <taxon>Bacteria</taxon>
        <taxon>Thermotogati</taxon>
        <taxon>Deinococcota</taxon>
        <taxon>Deinococci</taxon>
        <taxon>Deinococcales</taxon>
        <taxon>Deinococcaceae</taxon>
        <taxon>Deinococcus</taxon>
    </lineage>
</organism>
<name>A0A511MWU2_DEIC1</name>
<keyword evidence="2" id="KW-1185">Reference proteome</keyword>
<sequence>MKLDVLSLQLTWDSLPDALVEFLELDWQRTYVLPITEQYRVLQTSISVPEDMTRVNYPDAEVYSARTPQGVFLKCKNTLLQISLQEKELRFAGEGTGLRLILMLAISELLRLQGFMPLHSSAVYLDGGAVVMLGPSGTGKTTTLLQAARSQVPALSEDWSWIGQDLTLYPWDSGLHLLPDTVERFEDVLPETRTWIPRGTRHKWRFEVGDLQWFQPQSCPLKQFWMLKRHTESALVAVPRLEFVRTLWEASGMPLTREASLLAQQGINRLLKVPARMLHLGFDVNFAELKNES</sequence>
<dbReference type="AlphaFoldDB" id="A0A511MWU2"/>
<evidence type="ECO:0000313" key="1">
    <source>
        <dbReference type="EMBL" id="GEM44748.1"/>
    </source>
</evidence>
<reference evidence="1 2" key="1">
    <citation type="submission" date="2019-07" db="EMBL/GenBank/DDBJ databases">
        <title>Whole genome shotgun sequence of Deinococcus cellulosilyticus NBRC 106333.</title>
        <authorList>
            <person name="Hosoyama A."/>
            <person name="Uohara A."/>
            <person name="Ohji S."/>
            <person name="Ichikawa N."/>
        </authorList>
    </citation>
    <scope>NUCLEOTIDE SEQUENCE [LARGE SCALE GENOMIC DNA]</scope>
    <source>
        <strain evidence="1 2">NBRC 106333</strain>
    </source>
</reference>
<protein>
    <submittedName>
        <fullName evidence="1">Uncharacterized protein</fullName>
    </submittedName>
</protein>
<gene>
    <name evidence="1" type="ORF">DC3_03830</name>
</gene>
<dbReference type="SUPFAM" id="SSF53795">
    <property type="entry name" value="PEP carboxykinase-like"/>
    <property type="match status" value="1"/>
</dbReference>
<dbReference type="EMBL" id="BJXB01000001">
    <property type="protein sequence ID" value="GEM44748.1"/>
    <property type="molecule type" value="Genomic_DNA"/>
</dbReference>
<proteinExistence type="predicted"/>
<comment type="caution">
    <text evidence="1">The sequence shown here is derived from an EMBL/GenBank/DDBJ whole genome shotgun (WGS) entry which is preliminary data.</text>
</comment>
<evidence type="ECO:0000313" key="2">
    <source>
        <dbReference type="Proteomes" id="UP000321306"/>
    </source>
</evidence>
<dbReference type="Gene3D" id="3.40.50.300">
    <property type="entry name" value="P-loop containing nucleotide triphosphate hydrolases"/>
    <property type="match status" value="1"/>
</dbReference>
<dbReference type="Proteomes" id="UP000321306">
    <property type="component" value="Unassembled WGS sequence"/>
</dbReference>
<dbReference type="InterPro" id="IPR027417">
    <property type="entry name" value="P-loop_NTPase"/>
</dbReference>
<dbReference type="OrthoDB" id="63904at2"/>
<accession>A0A511MWU2</accession>